<reference evidence="4 5" key="1">
    <citation type="submission" date="2023-09" db="EMBL/GenBank/DDBJ databases">
        <authorList>
            <person name="Wang M."/>
        </authorList>
    </citation>
    <scope>NUCLEOTIDE SEQUENCE [LARGE SCALE GENOMIC DNA]</scope>
    <source>
        <strain evidence="4">GT-2023</strain>
        <tissue evidence="4">Liver</tissue>
    </source>
</reference>
<organism evidence="4 5">
    <name type="scientific">Cirrhinus molitorella</name>
    <name type="common">mud carp</name>
    <dbReference type="NCBI Taxonomy" id="172907"/>
    <lineage>
        <taxon>Eukaryota</taxon>
        <taxon>Metazoa</taxon>
        <taxon>Chordata</taxon>
        <taxon>Craniata</taxon>
        <taxon>Vertebrata</taxon>
        <taxon>Euteleostomi</taxon>
        <taxon>Actinopterygii</taxon>
        <taxon>Neopterygii</taxon>
        <taxon>Teleostei</taxon>
        <taxon>Ostariophysi</taxon>
        <taxon>Cypriniformes</taxon>
        <taxon>Cyprinidae</taxon>
        <taxon>Labeoninae</taxon>
        <taxon>Labeonini</taxon>
        <taxon>Cirrhinus</taxon>
    </lineage>
</organism>
<evidence type="ECO:0000256" key="1">
    <source>
        <dbReference type="PROSITE-ProRule" id="PRU00285"/>
    </source>
</evidence>
<name>A0ABR3M5B8_9TELE</name>
<comment type="similarity">
    <text evidence="1 2">Belongs to the small heat shock protein (HSP20) family.</text>
</comment>
<dbReference type="PANTHER" id="PTHR46907:SF1">
    <property type="entry name" value="HEAT SHOCK PROTEIN FAMILY B (SMALL) MEMBER 7"/>
    <property type="match status" value="1"/>
</dbReference>
<proteinExistence type="inferred from homology"/>
<evidence type="ECO:0000313" key="5">
    <source>
        <dbReference type="Proteomes" id="UP001558613"/>
    </source>
</evidence>
<feature type="domain" description="SHSP" evidence="3">
    <location>
        <begin position="215"/>
        <end position="322"/>
    </location>
</feature>
<evidence type="ECO:0000259" key="3">
    <source>
        <dbReference type="PROSITE" id="PS01031"/>
    </source>
</evidence>
<dbReference type="Gene3D" id="2.60.40.790">
    <property type="match status" value="1"/>
</dbReference>
<accession>A0ABR3M5B8</accession>
<dbReference type="InterPro" id="IPR002068">
    <property type="entry name" value="A-crystallin/Hsp20_dom"/>
</dbReference>
<gene>
    <name evidence="4" type="ORF">QQF64_008158</name>
</gene>
<dbReference type="PROSITE" id="PS01031">
    <property type="entry name" value="SHSP"/>
    <property type="match status" value="1"/>
</dbReference>
<keyword evidence="5" id="KW-1185">Reference proteome</keyword>
<evidence type="ECO:0000313" key="4">
    <source>
        <dbReference type="EMBL" id="KAL1260331.1"/>
    </source>
</evidence>
<dbReference type="Proteomes" id="UP001558613">
    <property type="component" value="Unassembled WGS sequence"/>
</dbReference>
<sequence length="325" mass="35684">MLVNRKCGLALFKVKLYKKRLKLSVTPRSDWLDAACCDARLTVQSCRWTDGVKAPFCGHFPGARDDIDSVCVTFPCLISLTVIPGVDSRSSAFYGVVGEPRYPIMHWFSSLYVSRERQRSCPPSIRQLMASRYSTSSVSSFSGAPLRPRLHSRFQEESSIRFSRYHGDTLGQSSWAESTGGCQGYQSDEESFGGYHGEHQYKPAGNQIDWSLGDDIQAPSGSGVGVVRAMGDSYFLSADVSGFEPHEVVLLAYNQCVVIHAEKMAADGSVAGQFTHKSVLPADMDPLSVSSSLTAERMLIISVGRRKSTLKFTSDLPESQPSSCY</sequence>
<dbReference type="InterPro" id="IPR008978">
    <property type="entry name" value="HSP20-like_chaperone"/>
</dbReference>
<dbReference type="Pfam" id="PF00011">
    <property type="entry name" value="HSP20"/>
    <property type="match status" value="1"/>
</dbReference>
<dbReference type="PANTHER" id="PTHR46907">
    <property type="entry name" value="HEAT SHOCK PROTEIN BETA-7-RELATED"/>
    <property type="match status" value="1"/>
</dbReference>
<evidence type="ECO:0000256" key="2">
    <source>
        <dbReference type="RuleBase" id="RU003616"/>
    </source>
</evidence>
<dbReference type="SUPFAM" id="SSF49764">
    <property type="entry name" value="HSP20-like chaperones"/>
    <property type="match status" value="1"/>
</dbReference>
<comment type="caution">
    <text evidence="4">The sequence shown here is derived from an EMBL/GenBank/DDBJ whole genome shotgun (WGS) entry which is preliminary data.</text>
</comment>
<protein>
    <recommendedName>
        <fullName evidence="3">SHSP domain-containing protein</fullName>
    </recommendedName>
</protein>
<dbReference type="EMBL" id="JAYMGO010000015">
    <property type="protein sequence ID" value="KAL1260331.1"/>
    <property type="molecule type" value="Genomic_DNA"/>
</dbReference>